<evidence type="ECO:0000313" key="3">
    <source>
        <dbReference type="EMBL" id="VAY88235.1"/>
    </source>
</evidence>
<accession>A0A3B1E6R4</accession>
<dbReference type="InterPro" id="IPR044060">
    <property type="entry name" value="Bacterial_rp_domain"/>
</dbReference>
<evidence type="ECO:0000256" key="1">
    <source>
        <dbReference type="SAM" id="MobiDB-lite"/>
    </source>
</evidence>
<feature type="compositionally biased region" description="Pro residues" evidence="1">
    <location>
        <begin position="1660"/>
        <end position="1674"/>
    </location>
</feature>
<feature type="domain" description="Bacterial repeat" evidence="2">
    <location>
        <begin position="1579"/>
        <end position="1635"/>
    </location>
</feature>
<feature type="region of interest" description="Disordered" evidence="1">
    <location>
        <begin position="1655"/>
        <end position="1680"/>
    </location>
</feature>
<proteinExistence type="predicted"/>
<organism evidence="3">
    <name type="scientific">hydrothermal vent metagenome</name>
    <dbReference type="NCBI Taxonomy" id="652676"/>
    <lineage>
        <taxon>unclassified sequences</taxon>
        <taxon>metagenomes</taxon>
        <taxon>ecological metagenomes</taxon>
    </lineage>
</organism>
<evidence type="ECO:0000259" key="2">
    <source>
        <dbReference type="Pfam" id="PF18998"/>
    </source>
</evidence>
<name>A0A3B1E6R4_9ZZZZ</name>
<gene>
    <name evidence="3" type="ORF">MNB_ARC-1_1144</name>
</gene>
<dbReference type="Pfam" id="PF18998">
    <property type="entry name" value="Flg_new_2"/>
    <property type="match status" value="1"/>
</dbReference>
<reference evidence="3" key="1">
    <citation type="submission" date="2018-10" db="EMBL/GenBank/DDBJ databases">
        <authorList>
            <person name="Aoki K."/>
        </authorList>
    </citation>
    <scope>NUCLEOTIDE SEQUENCE</scope>
</reference>
<dbReference type="EMBL" id="UOYO01000048">
    <property type="protein sequence ID" value="VAY88235.1"/>
    <property type="molecule type" value="Genomic_DNA"/>
</dbReference>
<protein>
    <recommendedName>
        <fullName evidence="2">Bacterial repeat domain-containing protein</fullName>
    </recommendedName>
</protein>
<sequence length="1680" mass="188692">MRKIVIVTIVLAICFQATSLSAAIVNVDLEAKRIKTLRNFVARVKTLADATARTIRATADIDGFKDADKMKKKISAKQHLEDGAWDILLYDDNNPSIGLVYKKDEKQIRFTHALRGATPRQIDRFKSIKFDEIASGALRFDTQNLDFYVNLDKDTVEFLDIVEELRTNPYLFVSDEFPTDINNTRTFFQIRPTGGFNIYKYEGSPLHRTLVVSTEKEGCPIVKDRETLKGTEAYSGACVFVDGDKFRFQKETHSWVPDGNDRISGGIPGVTLSTNSANATSPTTSLGDMVLTYELTIQGMLWRLSSSSFRIGDIVDVGQAYDGEFSGSKRFVGKEYNISGRSIYYFQDSSTIDNPPIAAKTLLDFKAISSSQSLSTLPVGTLGYILGKKYQDVLTMIKKRVSPTLEVFVYYAKDYRDAVKRYINNQMPTIIGEYGKYVFVEESFEIFQIIPNTLTLRSYNNPKKFLVKGTRADAGTVNLNNKTYKYYTMETSDCNTTTCNGASGSFAGKKVQRLFEFQPGRRGVNNLVDIGTTLSLADAYQKGDDVVRIGDKLFTKGKAMDSNRIESIAYHDSSGQYYTSSNKTVSSNYVDANSTVQLPRGYTLQLPGIFNTPNNIGTLPVKKIIDYWNAPANVEVTLQGSGANYPDTKMVHIKRASKDYWSNDNLLINSDTILLTSGTRASFPANIAQDPKLAVSQDIQVPRQLIRIFNSSLVYPDGVIYEQGDGTYAKSYRWVYSSSSSNTEVVNNLVDIPLCNKALTGSQPCYPKPSSPETNLISYTSSGNARSKVLKWITPDHIWCTISTPQQCLIRNMQPDTFDGNTTVAKRAYDKLGSPSKYVDDKNCSLEDDTNCWLPTHRWTRSTVVCDSQLTCYDNNITNSLINGTSGDYNGTSMIWDDNKSLWKKYNSIPIKYLSKSCDPLLWTTDVNMARNGCGKVGSPAIWVDKNSCQMENSDICWDDIRHKWLRGNIVKHCNSQLKYDAAATFCARRGKSIPSQNFVETWNGDKKALVCLNPGGDSRRMWTSNSHIYEYSPHQYLYYLKEDNNIFEIGKGTINGANNNLNMHSIRNVAQYFVCQGNNDPIDDLGICATSATCYDTNVLNRLGPIGNYDTITFNPGGVASVKMIWDADANSGTGLWKRLSDGKYLSKLCSSNQFKNDMEFINKACKIPDPAHYPGRWVKKASSAEPFLECMWGANSGTCWHNQNHVWTSGQLPTCDTSSACYALAFLNSHKNNTIKYDGNKTTLHTGLNVDSHLIYDQLNSLWISNTYSKYLQKCAGTNRFININTPNAVEIAEKGCEKVDNGMAWVDDNGCKITNRDICWLPGVGKWTNETFECNTPWECYNKVGNSGFPNGMQGLYIESKTNGVTASMTWDGAKSLWKNDDTGKYLPKCTTQLDFSLIWVDSNQANEACYNEGRSPTALTNKNHCRLTRSRTCWNNDIGLWTKNGRPFRMVGQCSSSSECYSSSFLGRKTTVQGASNQAKYNGNPYVYMIYDNSRNLWKKDGMEHFLAKQCNINRFFYNAVEAQRACREKGSGRNRYWVGTNRAGHNGNPCRVTGVPNMCWNNARGFWYDRTQISLRVISTGNGRVTGTGSFAPYSNPRIRAIPNSGYEFYRWRTDPQYHCRTANPSNTVDQTHLPWFNAPATCYADFRKIRTSTPTPPPSRPRPNPRPPLLHGWY</sequence>